<dbReference type="EMBL" id="JAGIQL010000206">
    <property type="protein sequence ID" value="MBP0461593.1"/>
    <property type="molecule type" value="Genomic_DNA"/>
</dbReference>
<dbReference type="Gene3D" id="3.40.50.2000">
    <property type="entry name" value="Glycogen Phosphorylase B"/>
    <property type="match status" value="2"/>
</dbReference>
<dbReference type="AlphaFoldDB" id="A0A940MIS8"/>
<proteinExistence type="predicted"/>
<keyword evidence="6" id="KW-1185">Reference proteome</keyword>
<gene>
    <name evidence="5" type="ORF">JFN87_29660</name>
</gene>
<sequence>MGLFRTICAISGGWGSHGVERIKRQAFYANNRGHGSGVFDPKPALTAGEGRLGVRSGTGRDPVVSGAFFVQAGARGPTGDPPTCGGPDGAPSSSSRKKWDEVRVTSGSSGADTGFTALHLVQPTEGGVPRVVADLVAAQAAAGLRVVVGCPPEGFLAAAAARAGAEVRPWRATRQPGPALPGEVRSAARIIDAVRPGVLHAHSAKAGLAGRLAARGRVPTVFQPHAWSFEAVGGPMAVAARGWERWAARWSDRIVCVSEAERATGVRAGVRATFRVVRNGVDTARFTPSAPRDTAAGDGDAPPPLAGLGRDGLDLDAGPDTEAAPVVVCVGRLCRQKGQDVLLRAWERVAREVPGARLVLVGDGPGAASLRAAAPPSVLFAGAVADTARWYRAADLVVLPSRWEGMALSPLEAMACGRPVVLTDVDGSRESLPPGHAERCLVPAEDPAALAAAVAALLRDGPGRAALGRQAHDHVLSTFDVRLTAAAIADVYREVANAPHPERREPIHQ</sequence>
<dbReference type="SUPFAM" id="SSF53756">
    <property type="entry name" value="UDP-Glycosyltransferase/glycogen phosphorylase"/>
    <property type="match status" value="1"/>
</dbReference>
<dbReference type="GO" id="GO:0016758">
    <property type="term" value="F:hexosyltransferase activity"/>
    <property type="evidence" value="ECO:0007669"/>
    <property type="project" value="TreeGrafter"/>
</dbReference>
<organism evidence="5 6">
    <name type="scientific">Streptomyces montanisoli</name>
    <dbReference type="NCBI Taxonomy" id="2798581"/>
    <lineage>
        <taxon>Bacteria</taxon>
        <taxon>Bacillati</taxon>
        <taxon>Actinomycetota</taxon>
        <taxon>Actinomycetes</taxon>
        <taxon>Kitasatosporales</taxon>
        <taxon>Streptomycetaceae</taxon>
        <taxon>Streptomyces</taxon>
    </lineage>
</organism>
<dbReference type="Pfam" id="PF13692">
    <property type="entry name" value="Glyco_trans_1_4"/>
    <property type="match status" value="1"/>
</dbReference>
<evidence type="ECO:0000256" key="2">
    <source>
        <dbReference type="ARBA" id="ARBA00022679"/>
    </source>
</evidence>
<evidence type="ECO:0000256" key="1">
    <source>
        <dbReference type="ARBA" id="ARBA00022676"/>
    </source>
</evidence>
<evidence type="ECO:0000259" key="4">
    <source>
        <dbReference type="Pfam" id="PF13439"/>
    </source>
</evidence>
<dbReference type="InterPro" id="IPR028098">
    <property type="entry name" value="Glyco_trans_4-like_N"/>
</dbReference>
<dbReference type="GO" id="GO:1901137">
    <property type="term" value="P:carbohydrate derivative biosynthetic process"/>
    <property type="evidence" value="ECO:0007669"/>
    <property type="project" value="UniProtKB-ARBA"/>
</dbReference>
<accession>A0A940MIS8</accession>
<feature type="region of interest" description="Disordered" evidence="3">
    <location>
        <begin position="285"/>
        <end position="311"/>
    </location>
</feature>
<dbReference type="Proteomes" id="UP000670475">
    <property type="component" value="Unassembled WGS sequence"/>
</dbReference>
<feature type="compositionally biased region" description="Low complexity" evidence="3">
    <location>
        <begin position="77"/>
        <end position="91"/>
    </location>
</feature>
<reference evidence="5" key="1">
    <citation type="submission" date="2021-03" db="EMBL/GenBank/DDBJ databases">
        <title>Whole genome sequence of Streptomyces bomunensis MMS17-BM035.</title>
        <authorList>
            <person name="Lee J.H."/>
        </authorList>
    </citation>
    <scope>NUCLEOTIDE SEQUENCE</scope>
    <source>
        <strain evidence="5">MMS17-BM035</strain>
    </source>
</reference>
<dbReference type="EC" id="2.4.-.-" evidence="5"/>
<keyword evidence="1 5" id="KW-0328">Glycosyltransferase</keyword>
<comment type="caution">
    <text evidence="5">The sequence shown here is derived from an EMBL/GenBank/DDBJ whole genome shotgun (WGS) entry which is preliminary data.</text>
</comment>
<feature type="region of interest" description="Disordered" evidence="3">
    <location>
        <begin position="73"/>
        <end position="99"/>
    </location>
</feature>
<dbReference type="PANTHER" id="PTHR45947">
    <property type="entry name" value="SULFOQUINOVOSYL TRANSFERASE SQD2"/>
    <property type="match status" value="1"/>
</dbReference>
<evidence type="ECO:0000313" key="5">
    <source>
        <dbReference type="EMBL" id="MBP0461593.1"/>
    </source>
</evidence>
<dbReference type="InterPro" id="IPR050194">
    <property type="entry name" value="Glycosyltransferase_grp1"/>
</dbReference>
<protein>
    <submittedName>
        <fullName evidence="5">Glycosyltransferase</fullName>
        <ecNumber evidence="5">2.4.-.-</ecNumber>
    </submittedName>
</protein>
<keyword evidence="2 5" id="KW-0808">Transferase</keyword>
<name>A0A940MIS8_9ACTN</name>
<feature type="domain" description="Glycosyltransferase subfamily 4-like N-terminal" evidence="4">
    <location>
        <begin position="126"/>
        <end position="285"/>
    </location>
</feature>
<dbReference type="PANTHER" id="PTHR45947:SF3">
    <property type="entry name" value="SULFOQUINOVOSYL TRANSFERASE SQD2"/>
    <property type="match status" value="1"/>
</dbReference>
<dbReference type="Pfam" id="PF13439">
    <property type="entry name" value="Glyco_transf_4"/>
    <property type="match status" value="1"/>
</dbReference>
<evidence type="ECO:0000313" key="6">
    <source>
        <dbReference type="Proteomes" id="UP000670475"/>
    </source>
</evidence>
<evidence type="ECO:0000256" key="3">
    <source>
        <dbReference type="SAM" id="MobiDB-lite"/>
    </source>
</evidence>